<evidence type="ECO:0000313" key="1">
    <source>
        <dbReference type="EMBL" id="PJZ26279.1"/>
    </source>
</evidence>
<organism evidence="1 2">
    <name type="scientific">Leptospira hartskeerlii</name>
    <dbReference type="NCBI Taxonomy" id="2023177"/>
    <lineage>
        <taxon>Bacteria</taxon>
        <taxon>Pseudomonadati</taxon>
        <taxon>Spirochaetota</taxon>
        <taxon>Spirochaetia</taxon>
        <taxon>Leptospirales</taxon>
        <taxon>Leptospiraceae</taxon>
        <taxon>Leptospira</taxon>
    </lineage>
</organism>
<comment type="caution">
    <text evidence="1">The sequence shown here is derived from an EMBL/GenBank/DDBJ whole genome shotgun (WGS) entry which is preliminary data.</text>
</comment>
<sequence>MRIGILPLLFILVIAANCVALNTTGLTNRYKGSEAKDKIEEAATVAAQLYAIGTGDFSGSTYLNNIYLPPILAGIKPGEYYAKEDVNACVDEIKLFGALKLQPSIAVLFGQCSNLQPDNNVYGNVN</sequence>
<protein>
    <submittedName>
        <fullName evidence="1">Lipoprotein</fullName>
    </submittedName>
</protein>
<keyword evidence="1" id="KW-0449">Lipoprotein</keyword>
<proteinExistence type="predicted"/>
<evidence type="ECO:0000313" key="2">
    <source>
        <dbReference type="Proteomes" id="UP000232196"/>
    </source>
</evidence>
<dbReference type="OrthoDB" id="331195at2"/>
<dbReference type="AlphaFoldDB" id="A0A2M9XF66"/>
<dbReference type="Proteomes" id="UP000232196">
    <property type="component" value="Unassembled WGS sequence"/>
</dbReference>
<dbReference type="RefSeq" id="WP_100706067.1">
    <property type="nucleotide sequence ID" value="NZ_NPDL01000003.1"/>
</dbReference>
<dbReference type="NCBIfam" id="TIGR04452">
    <property type="entry name" value="Lepto_Lipo_YY_C"/>
    <property type="match status" value="1"/>
</dbReference>
<accession>A0A2M9XF66</accession>
<reference evidence="1 2" key="1">
    <citation type="submission" date="2017-07" db="EMBL/GenBank/DDBJ databases">
        <title>Leptospira spp. isolated from tropical soils.</title>
        <authorList>
            <person name="Thibeaux R."/>
            <person name="Iraola G."/>
            <person name="Ferres I."/>
            <person name="Bierque E."/>
            <person name="Girault D."/>
            <person name="Soupe-Gilbert M.-E."/>
            <person name="Picardeau M."/>
            <person name="Goarant C."/>
        </authorList>
    </citation>
    <scope>NUCLEOTIDE SEQUENCE [LARGE SCALE GENOMIC DNA]</scope>
    <source>
        <strain evidence="1 2">MCA1-C-A1</strain>
    </source>
</reference>
<dbReference type="EMBL" id="NPDN01000003">
    <property type="protein sequence ID" value="PJZ26279.1"/>
    <property type="molecule type" value="Genomic_DNA"/>
</dbReference>
<dbReference type="InterPro" id="IPR031030">
    <property type="entry name" value="Lepto_Lipo_YY_C"/>
</dbReference>
<keyword evidence="2" id="KW-1185">Reference proteome</keyword>
<name>A0A2M9XF66_9LEPT</name>
<gene>
    <name evidence="1" type="ORF">CH357_07215</name>
</gene>